<dbReference type="FunFam" id="1.20.120.350:FF:000079">
    <property type="entry name" value="Calcium channel subunit Cch1"/>
    <property type="match status" value="1"/>
</dbReference>
<evidence type="ECO:0000256" key="16">
    <source>
        <dbReference type="ARBA" id="ARBA00067459"/>
    </source>
</evidence>
<feature type="domain" description="Ion transport" evidence="19">
    <location>
        <begin position="438"/>
        <end position="812"/>
    </location>
</feature>
<dbReference type="GO" id="GO:0098703">
    <property type="term" value="P:calcium ion import across plasma membrane"/>
    <property type="evidence" value="ECO:0007669"/>
    <property type="project" value="TreeGrafter"/>
</dbReference>
<comment type="caution">
    <text evidence="20">The sequence shown here is derived from an EMBL/GenBank/DDBJ whole genome shotgun (WGS) entry which is preliminary data.</text>
</comment>
<evidence type="ECO:0000256" key="14">
    <source>
        <dbReference type="ARBA" id="ARBA00057587"/>
    </source>
</evidence>
<keyword evidence="8" id="KW-0851">Voltage-gated channel</keyword>
<feature type="transmembrane region" description="Helical" evidence="18">
    <location>
        <begin position="882"/>
        <end position="901"/>
    </location>
</feature>
<dbReference type="PANTHER" id="PTHR45628">
    <property type="entry name" value="VOLTAGE-DEPENDENT CALCIUM CHANNEL TYPE A SUBUNIT ALPHA-1"/>
    <property type="match status" value="1"/>
</dbReference>
<keyword evidence="10" id="KW-0406">Ion transport</keyword>
<keyword evidence="3" id="KW-1003">Cell membrane</keyword>
<evidence type="ECO:0000256" key="6">
    <source>
        <dbReference type="ARBA" id="ARBA00022692"/>
    </source>
</evidence>
<organism evidence="20 21">
    <name type="scientific">Arthrobotrys musiformis</name>
    <dbReference type="NCBI Taxonomy" id="47236"/>
    <lineage>
        <taxon>Eukaryota</taxon>
        <taxon>Fungi</taxon>
        <taxon>Dikarya</taxon>
        <taxon>Ascomycota</taxon>
        <taxon>Pezizomycotina</taxon>
        <taxon>Orbiliomycetes</taxon>
        <taxon>Orbiliales</taxon>
        <taxon>Orbiliaceae</taxon>
        <taxon>Arthrobotrys</taxon>
    </lineage>
</organism>
<dbReference type="EMBL" id="JAVHJL010000001">
    <property type="protein sequence ID" value="KAK6511898.1"/>
    <property type="molecule type" value="Genomic_DNA"/>
</dbReference>
<feature type="transmembrane region" description="Helical" evidence="18">
    <location>
        <begin position="481"/>
        <end position="503"/>
    </location>
</feature>
<keyword evidence="12" id="KW-0325">Glycoprotein</keyword>
<sequence>MSERPMNPNDPKGPDIPLQDLSRETTQQTNRSPATSPSRRSVVSRSLFRSRSSVSPTGQTGRVQRRSSSSQRSAGGLAPRNSTGDEGPAIAEARPVFRRSVVHPNIPVITTSLAGDDGRTTTQPTVFDNEGGMNVDMDTMRRGLVEVLAGETQGGWMGHSRRRSNAGQSISHPSGGSPGMSPVDTHFPQHQRASVGLGLGSPTFGGPDDYFGDYYLTPAPGTISEEEEDDRAGLTDPANLQPMGMSPQAGRSPTSDAGTPRGRQRSLSHNVRFDPKSSPSRSPGTRLGDDLHQAEQGMRRASPRRGGSPGRKASIKGRKMSLAVPGASSPVRRVSMAVQNISQRVVNLSNDPNADIGRRPSVKSSRSEISPAASPSERPPMSPAGSSEKASMPLSDEPPPPPEFPRKLSINPLKGNSLKLFPPDNKLRIFLCDVLTHPITEPFILLTIIVQVVLLTVDSAKNIFVHPDDNKWGSSASDYALLGIFILYTLELVARIIVSGFIINPDAVSNNIYKTWKAYIEAKLRFIFTPSEQQVKMPTVQQLSAAALFPSMAHIHSGQGFLHTRDQQRFQLSRRAFLRHSFNRLDFLAVVSYWIAFVLALTGLEETYHLYIFRMLSCLRILRLLGISSGTGVILRSLKKAAPLLVNVAFLISFFWLLFAIIGVQSFKSSLRRTCVWIDPIGVQENYTQEFQFCGGYIDANSLLEMPYMFPDGSHAEVSPKGYICPVNSLCVEGDNPYGGTVNFDNILQSMELVFIIISSNTFTDIMYYTADSDYLWSALFFIVGMIILTFWLVNLLVAVITSSFQVIREESKQSAFRNKEDEDDESSEETPHVIPVTRINKAKKLYEKTEFVWILIIFTGLAVACTRSADMSENRRDIINAVELSVSVLLLAEIILRFAVDWRGFFKIPRNCFDLALAIITCVMEIPVIRDKEIVYSWLTLFQILRFYRIVLFVPVTRNLLLLVLGSVGGILNLLFFVLLITFLCSIFAVQLLRGNIPQDDGDGNEIRITFQNIWNSFLGMYQIFSSEGWTTILYDAQQYENRFRVGWISAIFFILWFILANLIILNMFIAVIQENFDVTEDEKRLWQIKSFLQKKDGGNPAGNLSLSSLFRFGKAQQRDPIEFGHAGVEMLTRNAIVDEFLDDRPLEQTANNEAGPAGIHHQRTIRFDDGDMHSPDVLTKIGQWVNKIWKAREENPFHTTRIFNKQSEIAPTAMAQELAKSRDRIRRAQREYLIRHPGYNVSLFIFGPKNPIRRMCQRVVGPSHGSDRFDGVSPFIPIWLGFSALIYTSIIVMVILACITTPLYQKDYFEVHGYTTRSWFVFADIGFASLFTLEALIKIIADGLYWTPNAYLRNVWGIIDAIVLITLWISVGTSFADQGEIARAVGAFKALRALRLLNVSDSARETFNSMLFGARKLISAAFVSLALLIPFAIYGVNLFAGKMVSCNDGNVEQLDDCIFEYASSPYNWDVLAPRVADNPWYSFDNFGDSLFILFQIVSQEGWTDVLWQAMSITGLNMQPVQGISQYNAIFFLAFNLLGAVFVLTLFVSVFMRNYTEQTGVAFLTAEQRSWLELRKLLRQIGPSKRPSNSPNERWKAWCYNRSVRKHGRWNGFITTVLLLHLLLLVIEYYPANQRLDTYRDIIFLCFALVYAVNIGVRIIGLTWEQYIKSRWDVFGLFVVTGTLGTTTAIIAIRKAPIFVQFQKLFLVLDTLLLIPRNNQLDQLFKTAAASFQAIGNLLLTWLVLFMVYAIALVQSFGLTRLGENGDGNRNFRTIPNALVVLFRMSCGEGWNQIMYDYSVTTPNCVMSSNFFSSDCGSKGYARFLFISWNIISMYIFVSMFVSLIFESFSYVYQQSGAHNKLSREDIRRFKRAWSRIDPRGSGFIPPEKLPRLLAELDGVFQMRIYDGHYTVRSILKDCRVGPENDRLGIGVDLKALNQRLASLPVWKIRRQRHVYTRFVEECYVAADKERGISFTTVLLILAHYKLIVDNKSLRLEEFLRRRAKLQMVEDHMQRNIVRNFFRMIVAMREFSSISGRKSTVPYIPVIRTDRDRTSTVPQIYVESESTPDLLATLRVDPGRPRPSTAGSPRSGIHRVSFDDTLHVAPLSPVGSGVSPLTTPAEPRSSLGSWNREPHLGEPSQHLRADARLSTNDVLDAFQSSSWGAAMRRSVSHAGRRRSGDQHQHQQHQHQQNQQHPNPRFSFNSDRSDRSDR</sequence>
<evidence type="ECO:0000256" key="17">
    <source>
        <dbReference type="SAM" id="MobiDB-lite"/>
    </source>
</evidence>
<keyword evidence="9 18" id="KW-1133">Transmembrane helix</keyword>
<dbReference type="Pfam" id="PF00520">
    <property type="entry name" value="Ion_trans"/>
    <property type="match status" value="4"/>
</dbReference>
<keyword evidence="5" id="KW-0107">Calcium channel</keyword>
<feature type="region of interest" description="Disordered" evidence="17">
    <location>
        <begin position="2075"/>
        <end position="2095"/>
    </location>
</feature>
<evidence type="ECO:0000259" key="19">
    <source>
        <dbReference type="Pfam" id="PF00520"/>
    </source>
</evidence>
<keyword evidence="2" id="KW-0813">Transport</keyword>
<feature type="region of interest" description="Disordered" evidence="17">
    <location>
        <begin position="1"/>
        <end position="88"/>
    </location>
</feature>
<evidence type="ECO:0000256" key="8">
    <source>
        <dbReference type="ARBA" id="ARBA00022882"/>
    </source>
</evidence>
<feature type="transmembrane region" description="Helical" evidence="18">
    <location>
        <begin position="1822"/>
        <end position="1847"/>
    </location>
</feature>
<feature type="region of interest" description="Disordered" evidence="17">
    <location>
        <begin position="2166"/>
        <end position="2214"/>
    </location>
</feature>
<feature type="transmembrane region" description="Helical" evidence="18">
    <location>
        <begin position="611"/>
        <end position="635"/>
    </location>
</feature>
<keyword evidence="13" id="KW-0407">Ion channel</keyword>
<dbReference type="Proteomes" id="UP001370758">
    <property type="component" value="Unassembled WGS sequence"/>
</dbReference>
<evidence type="ECO:0000313" key="20">
    <source>
        <dbReference type="EMBL" id="KAK6511898.1"/>
    </source>
</evidence>
<evidence type="ECO:0000256" key="1">
    <source>
        <dbReference type="ARBA" id="ARBA00004651"/>
    </source>
</evidence>
<dbReference type="InterPro" id="IPR050599">
    <property type="entry name" value="VDCC_alpha-1_subunit"/>
</dbReference>
<feature type="transmembrane region" description="Helical" evidence="18">
    <location>
        <begin position="777"/>
        <end position="801"/>
    </location>
</feature>
<feature type="compositionally biased region" description="Low complexity" evidence="17">
    <location>
        <begin position="169"/>
        <end position="182"/>
    </location>
</feature>
<keyword evidence="11 18" id="KW-0472">Membrane</keyword>
<comment type="subcellular location">
    <subcellularLocation>
        <location evidence="1">Cell membrane</location>
        <topology evidence="1">Multi-pass membrane protein</topology>
    </subcellularLocation>
</comment>
<evidence type="ECO:0000256" key="2">
    <source>
        <dbReference type="ARBA" id="ARBA00022448"/>
    </source>
</evidence>
<dbReference type="FunFam" id="1.20.120.350:FF:000063">
    <property type="entry name" value="Calcium channel subunit Cch1"/>
    <property type="match status" value="1"/>
</dbReference>
<gene>
    <name evidence="20" type="primary">CCH1</name>
    <name evidence="20" type="ORF">TWF481_000802</name>
</gene>
<evidence type="ECO:0000256" key="3">
    <source>
        <dbReference type="ARBA" id="ARBA00022475"/>
    </source>
</evidence>
<dbReference type="InterPro" id="IPR027359">
    <property type="entry name" value="Volt_channel_dom_sf"/>
</dbReference>
<feature type="transmembrane region" description="Helical" evidence="18">
    <location>
        <begin position="1048"/>
        <end position="1071"/>
    </location>
</feature>
<feature type="transmembrane region" description="Helical" evidence="18">
    <location>
        <begin position="1611"/>
        <end position="1631"/>
    </location>
</feature>
<feature type="transmembrane region" description="Helical" evidence="18">
    <location>
        <begin position="587"/>
        <end position="604"/>
    </location>
</feature>
<feature type="transmembrane region" description="Helical" evidence="18">
    <location>
        <begin position="1321"/>
        <end position="1342"/>
    </location>
</feature>
<feature type="transmembrane region" description="Helical" evidence="18">
    <location>
        <begin position="1280"/>
        <end position="1301"/>
    </location>
</feature>
<feature type="transmembrane region" description="Helical" evidence="18">
    <location>
        <begin position="1419"/>
        <end position="1442"/>
    </location>
</feature>
<evidence type="ECO:0000256" key="11">
    <source>
        <dbReference type="ARBA" id="ARBA00023136"/>
    </source>
</evidence>
<dbReference type="FunFam" id="1.10.287.70:FF:000093">
    <property type="entry name" value="Calcium channel subunit Cch1"/>
    <property type="match status" value="1"/>
</dbReference>
<evidence type="ECO:0000256" key="9">
    <source>
        <dbReference type="ARBA" id="ARBA00022989"/>
    </source>
</evidence>
<feature type="transmembrane region" description="Helical" evidence="18">
    <location>
        <begin position="962"/>
        <end position="995"/>
    </location>
</feature>
<evidence type="ECO:0000256" key="18">
    <source>
        <dbReference type="SAM" id="Phobius"/>
    </source>
</evidence>
<feature type="transmembrane region" description="Helical" evidence="18">
    <location>
        <begin position="852"/>
        <end position="870"/>
    </location>
</feature>
<comment type="function">
    <text evidence="14">Voltage-gated, high-affinity calcium channel that functions together with MID1 to mediate calcium entry into cells. Required during conditions of environmental stress.</text>
</comment>
<name>A0AAV9WNY2_9PEZI</name>
<dbReference type="PANTHER" id="PTHR45628:SF7">
    <property type="entry name" value="VOLTAGE-DEPENDENT CALCIUM CHANNEL TYPE A SUBUNIT ALPHA-1"/>
    <property type="match status" value="1"/>
</dbReference>
<keyword evidence="7" id="KW-0106">Calcium</keyword>
<feature type="transmembrane region" description="Helical" evidence="18">
    <location>
        <begin position="936"/>
        <end position="955"/>
    </location>
</feature>
<feature type="region of interest" description="Disordered" evidence="17">
    <location>
        <begin position="211"/>
        <end position="329"/>
    </location>
</feature>
<evidence type="ECO:0000256" key="15">
    <source>
        <dbReference type="ARBA" id="ARBA00061395"/>
    </source>
</evidence>
<feature type="transmembrane region" description="Helical" evidence="18">
    <location>
        <begin position="641"/>
        <end position="664"/>
    </location>
</feature>
<feature type="transmembrane region" description="Helical" evidence="18">
    <location>
        <begin position="1729"/>
        <end position="1753"/>
    </location>
</feature>
<feature type="transmembrane region" description="Helical" evidence="18">
    <location>
        <begin position="1673"/>
        <end position="1693"/>
    </location>
</feature>
<evidence type="ECO:0000256" key="7">
    <source>
        <dbReference type="ARBA" id="ARBA00022837"/>
    </source>
</evidence>
<feature type="transmembrane region" description="Helical" evidence="18">
    <location>
        <begin position="1357"/>
        <end position="1378"/>
    </location>
</feature>
<accession>A0AAV9WNY2</accession>
<evidence type="ECO:0000256" key="5">
    <source>
        <dbReference type="ARBA" id="ARBA00022673"/>
    </source>
</evidence>
<evidence type="ECO:0000256" key="12">
    <source>
        <dbReference type="ARBA" id="ARBA00023180"/>
    </source>
</evidence>
<feature type="region of interest" description="Disordered" evidence="17">
    <location>
        <begin position="110"/>
        <end position="134"/>
    </location>
</feature>
<dbReference type="Gene3D" id="1.20.120.350">
    <property type="entry name" value="Voltage-gated potassium channels. Chain C"/>
    <property type="match status" value="4"/>
</dbReference>
<dbReference type="GO" id="GO:0005891">
    <property type="term" value="C:voltage-gated calcium channel complex"/>
    <property type="evidence" value="ECO:0007669"/>
    <property type="project" value="TreeGrafter"/>
</dbReference>
<dbReference type="InterPro" id="IPR005821">
    <property type="entry name" value="Ion_trans_dom"/>
</dbReference>
<dbReference type="Gene3D" id="1.10.287.70">
    <property type="match status" value="4"/>
</dbReference>
<protein>
    <recommendedName>
        <fullName evidence="16">Calcium-channel protein CCH1</fullName>
    </recommendedName>
</protein>
<feature type="domain" description="Ion transport" evidence="19">
    <location>
        <begin position="1611"/>
        <end position="1857"/>
    </location>
</feature>
<feature type="region of interest" description="Disordered" evidence="17">
    <location>
        <begin position="154"/>
        <end position="187"/>
    </location>
</feature>
<evidence type="ECO:0000256" key="13">
    <source>
        <dbReference type="ARBA" id="ARBA00023303"/>
    </source>
</evidence>
<keyword evidence="21" id="KW-1185">Reference proteome</keyword>
<dbReference type="SUPFAM" id="SSF81324">
    <property type="entry name" value="Voltage-gated potassium channels"/>
    <property type="match status" value="4"/>
</dbReference>
<evidence type="ECO:0000313" key="21">
    <source>
        <dbReference type="Proteomes" id="UP001370758"/>
    </source>
</evidence>
<feature type="transmembrane region" description="Helical" evidence="18">
    <location>
        <begin position="1643"/>
        <end position="1661"/>
    </location>
</feature>
<proteinExistence type="inferred from homology"/>
<keyword evidence="6 18" id="KW-0812">Transmembrane</keyword>
<dbReference type="GO" id="GO:0008331">
    <property type="term" value="F:high voltage-gated calcium channel activity"/>
    <property type="evidence" value="ECO:0007669"/>
    <property type="project" value="TreeGrafter"/>
</dbReference>
<feature type="domain" description="Ion transport" evidence="19">
    <location>
        <begin position="1288"/>
        <end position="1560"/>
    </location>
</feature>
<dbReference type="Gene3D" id="1.10.238.10">
    <property type="entry name" value="EF-hand"/>
    <property type="match status" value="1"/>
</dbReference>
<keyword evidence="4" id="KW-0109">Calcium transport</keyword>
<evidence type="ECO:0000256" key="10">
    <source>
        <dbReference type="ARBA" id="ARBA00023065"/>
    </source>
</evidence>
<feature type="compositionally biased region" description="Low complexity" evidence="17">
    <location>
        <begin position="31"/>
        <end position="56"/>
    </location>
</feature>
<feature type="domain" description="Ion transport" evidence="19">
    <location>
        <begin position="851"/>
        <end position="1084"/>
    </location>
</feature>
<reference evidence="20 21" key="1">
    <citation type="submission" date="2023-08" db="EMBL/GenBank/DDBJ databases">
        <authorList>
            <person name="Palmer J.M."/>
        </authorList>
    </citation>
    <scope>NUCLEOTIDE SEQUENCE [LARGE SCALE GENOMIC DNA]</scope>
    <source>
        <strain evidence="20 21">TWF481</strain>
    </source>
</reference>
<feature type="region of interest" description="Disordered" evidence="17">
    <location>
        <begin position="2108"/>
        <end position="2139"/>
    </location>
</feature>
<feature type="transmembrane region" description="Helical" evidence="18">
    <location>
        <begin position="1530"/>
        <end position="1552"/>
    </location>
</feature>
<evidence type="ECO:0000256" key="4">
    <source>
        <dbReference type="ARBA" id="ARBA00022568"/>
    </source>
</evidence>
<comment type="similarity">
    <text evidence="15">Belongs to the calcium channel alpha-1 subunit (TC 1.A.1.11) family.</text>
</comment>
<dbReference type="FunFam" id="1.10.287.70:FF:000118">
    <property type="entry name" value="Calcium channel subunit Cch1"/>
    <property type="match status" value="1"/>
</dbReference>
<feature type="region of interest" description="Disordered" evidence="17">
    <location>
        <begin position="349"/>
        <end position="408"/>
    </location>
</feature>